<dbReference type="AlphaFoldDB" id="A0A4C1XJM4"/>
<sequence>MRHTPPQSFYFGSRDSARSPMRRDCGVISFKSKTRRSNSALVSIKPTTISYSGNVSVLRDLFMRVKGSSKYHVRSQDLKPSSRSQRNFALFQAIFKLRRAAFSTF</sequence>
<accession>A0A4C1XJM4</accession>
<comment type="caution">
    <text evidence="1">The sequence shown here is derived from an EMBL/GenBank/DDBJ whole genome shotgun (WGS) entry which is preliminary data.</text>
</comment>
<reference evidence="1 2" key="1">
    <citation type="journal article" date="2019" name="Commun. Biol.">
        <title>The bagworm genome reveals a unique fibroin gene that provides high tensile strength.</title>
        <authorList>
            <person name="Kono N."/>
            <person name="Nakamura H."/>
            <person name="Ohtoshi R."/>
            <person name="Tomita M."/>
            <person name="Numata K."/>
            <person name="Arakawa K."/>
        </authorList>
    </citation>
    <scope>NUCLEOTIDE SEQUENCE [LARGE SCALE GENOMIC DNA]</scope>
</reference>
<gene>
    <name evidence="1" type="ORF">EVAR_54458_1</name>
</gene>
<organism evidence="1 2">
    <name type="scientific">Eumeta variegata</name>
    <name type="common">Bagworm moth</name>
    <name type="synonym">Eumeta japonica</name>
    <dbReference type="NCBI Taxonomy" id="151549"/>
    <lineage>
        <taxon>Eukaryota</taxon>
        <taxon>Metazoa</taxon>
        <taxon>Ecdysozoa</taxon>
        <taxon>Arthropoda</taxon>
        <taxon>Hexapoda</taxon>
        <taxon>Insecta</taxon>
        <taxon>Pterygota</taxon>
        <taxon>Neoptera</taxon>
        <taxon>Endopterygota</taxon>
        <taxon>Lepidoptera</taxon>
        <taxon>Glossata</taxon>
        <taxon>Ditrysia</taxon>
        <taxon>Tineoidea</taxon>
        <taxon>Psychidae</taxon>
        <taxon>Oiketicinae</taxon>
        <taxon>Eumeta</taxon>
    </lineage>
</organism>
<name>A0A4C1XJM4_EUMVA</name>
<protein>
    <submittedName>
        <fullName evidence="1">Uncharacterized protein</fullName>
    </submittedName>
</protein>
<dbReference type="EMBL" id="BGZK01000874">
    <property type="protein sequence ID" value="GBP63628.1"/>
    <property type="molecule type" value="Genomic_DNA"/>
</dbReference>
<dbReference type="Proteomes" id="UP000299102">
    <property type="component" value="Unassembled WGS sequence"/>
</dbReference>
<keyword evidence="2" id="KW-1185">Reference proteome</keyword>
<evidence type="ECO:0000313" key="2">
    <source>
        <dbReference type="Proteomes" id="UP000299102"/>
    </source>
</evidence>
<proteinExistence type="predicted"/>
<evidence type="ECO:0000313" key="1">
    <source>
        <dbReference type="EMBL" id="GBP63628.1"/>
    </source>
</evidence>